<feature type="transmembrane region" description="Helical" evidence="12">
    <location>
        <begin position="109"/>
        <end position="139"/>
    </location>
</feature>
<dbReference type="EMBL" id="CP003811">
    <property type="protein sequence ID" value="AIQ91106.1"/>
    <property type="molecule type" value="Genomic_DNA"/>
</dbReference>
<evidence type="ECO:0000259" key="13">
    <source>
        <dbReference type="Pfam" id="PF13632"/>
    </source>
</evidence>
<dbReference type="eggNOG" id="COG2943">
    <property type="taxonomic scope" value="Bacteria"/>
</dbReference>
<comment type="similarity">
    <text evidence="3">Belongs to the glycosyltransferase 2 family. OpgH subfamily.</text>
</comment>
<dbReference type="PANTHER" id="PTHR43867:SF5">
    <property type="entry name" value="GLUCANS BIOSYNTHESIS GLUCOSYLTRANSFERASE H"/>
    <property type="match status" value="1"/>
</dbReference>
<dbReference type="STRING" id="693986.MOC_3351"/>
<dbReference type="NCBIfam" id="NF003956">
    <property type="entry name" value="PRK05454.1-3"/>
    <property type="match status" value="1"/>
</dbReference>
<keyword evidence="11 12" id="KW-0472">Membrane</keyword>
<comment type="pathway">
    <text evidence="2">Glycan metabolism; osmoregulated periplasmic glucan (OPG) biosynthesis.</text>
</comment>
<dbReference type="NCBIfam" id="NF003962">
    <property type="entry name" value="PRK05454.2-5"/>
    <property type="match status" value="1"/>
</dbReference>
<feature type="domain" description="Glycosyltransferase 2-like" evidence="13">
    <location>
        <begin position="254"/>
        <end position="450"/>
    </location>
</feature>
<protein>
    <recommendedName>
        <fullName evidence="4">Glucans biosynthesis glucosyltransferase H</fullName>
    </recommendedName>
</protein>
<keyword evidence="7 14" id="KW-0328">Glycosyltransferase</keyword>
<proteinExistence type="inferred from homology"/>
<dbReference type="AlphaFoldDB" id="A0A089NT44"/>
<dbReference type="SUPFAM" id="SSF53448">
    <property type="entry name" value="Nucleotide-diphospho-sugar transferases"/>
    <property type="match status" value="1"/>
</dbReference>
<evidence type="ECO:0000256" key="12">
    <source>
        <dbReference type="SAM" id="Phobius"/>
    </source>
</evidence>
<comment type="subcellular location">
    <subcellularLocation>
        <location evidence="1">Cell inner membrane</location>
        <topology evidence="1">Multi-pass membrane protein</topology>
    </subcellularLocation>
</comment>
<evidence type="ECO:0000256" key="4">
    <source>
        <dbReference type="ARBA" id="ARBA00020585"/>
    </source>
</evidence>
<gene>
    <name evidence="14" type="primary">mdoH</name>
    <name evidence="14" type="ORF">MOC_3351</name>
</gene>
<dbReference type="GO" id="GO:0005886">
    <property type="term" value="C:plasma membrane"/>
    <property type="evidence" value="ECO:0007669"/>
    <property type="project" value="UniProtKB-SubCell"/>
</dbReference>
<evidence type="ECO:0000256" key="2">
    <source>
        <dbReference type="ARBA" id="ARBA00005001"/>
    </source>
</evidence>
<dbReference type="Proteomes" id="UP000029492">
    <property type="component" value="Chromosome"/>
</dbReference>
<organism evidence="14 15">
    <name type="scientific">Methylobacterium oryzae CBMB20</name>
    <dbReference type="NCBI Taxonomy" id="693986"/>
    <lineage>
        <taxon>Bacteria</taxon>
        <taxon>Pseudomonadati</taxon>
        <taxon>Pseudomonadota</taxon>
        <taxon>Alphaproteobacteria</taxon>
        <taxon>Hyphomicrobiales</taxon>
        <taxon>Methylobacteriaceae</taxon>
        <taxon>Methylobacterium</taxon>
    </lineage>
</organism>
<evidence type="ECO:0000256" key="7">
    <source>
        <dbReference type="ARBA" id="ARBA00022676"/>
    </source>
</evidence>
<evidence type="ECO:0000256" key="9">
    <source>
        <dbReference type="ARBA" id="ARBA00022692"/>
    </source>
</evidence>
<feature type="transmembrane region" description="Helical" evidence="12">
    <location>
        <begin position="480"/>
        <end position="503"/>
    </location>
</feature>
<feature type="transmembrane region" description="Helical" evidence="12">
    <location>
        <begin position="523"/>
        <end position="547"/>
    </location>
</feature>
<evidence type="ECO:0000256" key="10">
    <source>
        <dbReference type="ARBA" id="ARBA00022989"/>
    </source>
</evidence>
<evidence type="ECO:0000256" key="3">
    <source>
        <dbReference type="ARBA" id="ARBA00009337"/>
    </source>
</evidence>
<feature type="transmembrane region" description="Helical" evidence="12">
    <location>
        <begin position="79"/>
        <end position="97"/>
    </location>
</feature>
<dbReference type="Pfam" id="PF13632">
    <property type="entry name" value="Glyco_trans_2_3"/>
    <property type="match status" value="1"/>
</dbReference>
<sequence length="739" mass="79884">MIPDPPQHQGPACTVQLDETMTVPPAIDAARVAEASPDDGGGMPREAPLAMPVQDLSHWDMGQGHRPARPGRDPWPARILVFGGALALTAFGGWQMVETVSVSGNPTALQLVLVVLFCLTFSWIALAFTSAVLGFGMLLRRPRPMSAPTALTTRTAVLMPVYNEATARTFAGVEAMREAVEATGLGDHFDWYVLSDSTQPDAWIAEERAFLELRGRLGHDARLYYRHRAKNHHRKAGNIGDFVTRWGGHYEHMLVLDADSLMSGSAIVALASAMEADPDAGIIQTLPLIINRNTLFARLQQFAARIYGPVIAAGLSAWSGRDGNYWGHNAIIRTRAFAESCGLPDLPGKPPFGGHILSHDFVEAALIRRSGWAVYMLHRLPGSYEESPPSLIDVAVRDRRWAQGNLQHARVIGAAGLHPATRQHFATGIAGYLASPLWLMQLVVGILLVLQTATERPDYFGGAGFSPVFPRFDPVRALQLFGLTMAVLLAPKVLGLILALLDAPVRRACGGAGRLILSSLVEILLSALVAPVAMVIQSGSVIGILLGRDTGWNPQRRDDGSIPLRDIVRRHRWHTVLGLVAGIAAFAIATSLFLWMSPTILGLVLAIPISWASGQLTLGLALKRRMLLATPEEASPPEIALRAAALATRNAARGYDDTDSLVAIHADPALAHAHGRMLPKGQRRPRGAIDADQTLAAAKICEAETVAEAQLWLSQKERMALLHDRALVDRLVRLETSQA</sequence>
<name>A0A089NT44_9HYPH</name>
<evidence type="ECO:0000256" key="5">
    <source>
        <dbReference type="ARBA" id="ARBA00022475"/>
    </source>
</evidence>
<dbReference type="NCBIfam" id="NF003958">
    <property type="entry name" value="PRK05454.2-1"/>
    <property type="match status" value="1"/>
</dbReference>
<dbReference type="InterPro" id="IPR029044">
    <property type="entry name" value="Nucleotide-diphossugar_trans"/>
</dbReference>
<keyword evidence="9 12" id="KW-0812">Transmembrane</keyword>
<accession>A0A089NT44</accession>
<dbReference type="GO" id="GO:0016758">
    <property type="term" value="F:hexosyltransferase activity"/>
    <property type="evidence" value="ECO:0007669"/>
    <property type="project" value="TreeGrafter"/>
</dbReference>
<keyword evidence="6" id="KW-0997">Cell inner membrane</keyword>
<feature type="transmembrane region" description="Helical" evidence="12">
    <location>
        <begin position="573"/>
        <end position="594"/>
    </location>
</feature>
<reference evidence="14 15" key="1">
    <citation type="journal article" date="2014" name="PLoS ONE">
        <title>Genome Information of Methylobacterium oryzae, a Plant-Probiotic Methylotroph in the Phyllosphere.</title>
        <authorList>
            <person name="Kwak M.J."/>
            <person name="Jeong H."/>
            <person name="Madhaiyan M."/>
            <person name="Lee Y."/>
            <person name="Sa T.M."/>
            <person name="Oh T.K."/>
            <person name="Kim J.F."/>
        </authorList>
    </citation>
    <scope>NUCLEOTIDE SEQUENCE [LARGE SCALE GENOMIC DNA]</scope>
    <source>
        <strain evidence="14 15">CBMB20</strain>
    </source>
</reference>
<evidence type="ECO:0000256" key="11">
    <source>
        <dbReference type="ARBA" id="ARBA00023136"/>
    </source>
</evidence>
<evidence type="ECO:0000256" key="6">
    <source>
        <dbReference type="ARBA" id="ARBA00022519"/>
    </source>
</evidence>
<dbReference type="CDD" id="cd04191">
    <property type="entry name" value="Glucan_BSP_MdoH"/>
    <property type="match status" value="1"/>
</dbReference>
<dbReference type="HOGENOM" id="CLU_015730_1_0_5"/>
<feature type="transmembrane region" description="Helical" evidence="12">
    <location>
        <begin position="600"/>
        <end position="622"/>
    </location>
</feature>
<keyword evidence="10 12" id="KW-1133">Transmembrane helix</keyword>
<dbReference type="InterPro" id="IPR001173">
    <property type="entry name" value="Glyco_trans_2-like"/>
</dbReference>
<evidence type="ECO:0000256" key="8">
    <source>
        <dbReference type="ARBA" id="ARBA00022679"/>
    </source>
</evidence>
<evidence type="ECO:0000313" key="15">
    <source>
        <dbReference type="Proteomes" id="UP000029492"/>
    </source>
</evidence>
<dbReference type="KEGG" id="mor:MOC_3351"/>
<dbReference type="Gene3D" id="3.90.550.10">
    <property type="entry name" value="Spore Coat Polysaccharide Biosynthesis Protein SpsA, Chain A"/>
    <property type="match status" value="1"/>
</dbReference>
<dbReference type="InterPro" id="IPR050321">
    <property type="entry name" value="Glycosyltr_2/OpgH_subfam"/>
</dbReference>
<keyword evidence="5" id="KW-1003">Cell membrane</keyword>
<keyword evidence="8 14" id="KW-0808">Transferase</keyword>
<evidence type="ECO:0000313" key="14">
    <source>
        <dbReference type="EMBL" id="AIQ91106.1"/>
    </source>
</evidence>
<dbReference type="PANTHER" id="PTHR43867">
    <property type="entry name" value="CELLULOSE SYNTHASE CATALYTIC SUBUNIT A [UDP-FORMING]"/>
    <property type="match status" value="1"/>
</dbReference>
<evidence type="ECO:0000256" key="1">
    <source>
        <dbReference type="ARBA" id="ARBA00004429"/>
    </source>
</evidence>
<keyword evidence="15" id="KW-1185">Reference proteome</keyword>